<sequence>MTLRHSSSQKRIEEDSEVPLNQRLSQHTEIVCRKPTVALEHRGRNIQLWRLVDKFSQHARGSPSMAAGGTSEMDILVHMRRDIVISLVDGRSWYSAAFQLNWKDTALPHPPDFQTYESVQWQYQHTLSPIRPSAAIIGRPASKRNHDGCMKVQ</sequence>
<dbReference type="Proteomes" id="UP000305948">
    <property type="component" value="Unassembled WGS sequence"/>
</dbReference>
<accession>A0A5C3N7E9</accession>
<dbReference type="AlphaFoldDB" id="A0A5C3N7E9"/>
<name>A0A5C3N7E9_9AGAM</name>
<keyword evidence="2" id="KW-1185">Reference proteome</keyword>
<proteinExistence type="predicted"/>
<evidence type="ECO:0000313" key="1">
    <source>
        <dbReference type="EMBL" id="TFK53172.1"/>
    </source>
</evidence>
<reference evidence="1 2" key="1">
    <citation type="journal article" date="2019" name="Nat. Ecol. Evol.">
        <title>Megaphylogeny resolves global patterns of mushroom evolution.</title>
        <authorList>
            <person name="Varga T."/>
            <person name="Krizsan K."/>
            <person name="Foldi C."/>
            <person name="Dima B."/>
            <person name="Sanchez-Garcia M."/>
            <person name="Sanchez-Ramirez S."/>
            <person name="Szollosi G.J."/>
            <person name="Szarkandi J.G."/>
            <person name="Papp V."/>
            <person name="Albert L."/>
            <person name="Andreopoulos W."/>
            <person name="Angelini C."/>
            <person name="Antonin V."/>
            <person name="Barry K.W."/>
            <person name="Bougher N.L."/>
            <person name="Buchanan P."/>
            <person name="Buyck B."/>
            <person name="Bense V."/>
            <person name="Catcheside P."/>
            <person name="Chovatia M."/>
            <person name="Cooper J."/>
            <person name="Damon W."/>
            <person name="Desjardin D."/>
            <person name="Finy P."/>
            <person name="Geml J."/>
            <person name="Haridas S."/>
            <person name="Hughes K."/>
            <person name="Justo A."/>
            <person name="Karasinski D."/>
            <person name="Kautmanova I."/>
            <person name="Kiss B."/>
            <person name="Kocsube S."/>
            <person name="Kotiranta H."/>
            <person name="LaButti K.M."/>
            <person name="Lechner B.E."/>
            <person name="Liimatainen K."/>
            <person name="Lipzen A."/>
            <person name="Lukacs Z."/>
            <person name="Mihaltcheva S."/>
            <person name="Morgado L.N."/>
            <person name="Niskanen T."/>
            <person name="Noordeloos M.E."/>
            <person name="Ohm R.A."/>
            <person name="Ortiz-Santana B."/>
            <person name="Ovrebo C."/>
            <person name="Racz N."/>
            <person name="Riley R."/>
            <person name="Savchenko A."/>
            <person name="Shiryaev A."/>
            <person name="Soop K."/>
            <person name="Spirin V."/>
            <person name="Szebenyi C."/>
            <person name="Tomsovsky M."/>
            <person name="Tulloss R.E."/>
            <person name="Uehling J."/>
            <person name="Grigoriev I.V."/>
            <person name="Vagvolgyi C."/>
            <person name="Papp T."/>
            <person name="Martin F.M."/>
            <person name="Miettinen O."/>
            <person name="Hibbett D.S."/>
            <person name="Nagy L.G."/>
        </authorList>
    </citation>
    <scope>NUCLEOTIDE SEQUENCE [LARGE SCALE GENOMIC DNA]</scope>
    <source>
        <strain evidence="1 2">OMC1185</strain>
    </source>
</reference>
<dbReference type="EMBL" id="ML213508">
    <property type="protein sequence ID" value="TFK53172.1"/>
    <property type="molecule type" value="Genomic_DNA"/>
</dbReference>
<organism evidence="1 2">
    <name type="scientific">Heliocybe sulcata</name>
    <dbReference type="NCBI Taxonomy" id="5364"/>
    <lineage>
        <taxon>Eukaryota</taxon>
        <taxon>Fungi</taxon>
        <taxon>Dikarya</taxon>
        <taxon>Basidiomycota</taxon>
        <taxon>Agaricomycotina</taxon>
        <taxon>Agaricomycetes</taxon>
        <taxon>Gloeophyllales</taxon>
        <taxon>Gloeophyllaceae</taxon>
        <taxon>Heliocybe</taxon>
    </lineage>
</organism>
<gene>
    <name evidence="1" type="ORF">OE88DRAFT_1657077</name>
</gene>
<evidence type="ECO:0000313" key="2">
    <source>
        <dbReference type="Proteomes" id="UP000305948"/>
    </source>
</evidence>
<protein>
    <submittedName>
        <fullName evidence="1">Uncharacterized protein</fullName>
    </submittedName>
</protein>